<evidence type="ECO:0000313" key="12">
    <source>
        <dbReference type="EMBL" id="KAG0276846.1"/>
    </source>
</evidence>
<feature type="domain" description="C2H2-type" evidence="11">
    <location>
        <begin position="385"/>
        <end position="412"/>
    </location>
</feature>
<feature type="compositionally biased region" description="Polar residues" evidence="10">
    <location>
        <begin position="40"/>
        <end position="55"/>
    </location>
</feature>
<dbReference type="PANTHER" id="PTHR47772:SF1">
    <property type="entry name" value="ZINC FINGER PROTEIN 200"/>
    <property type="match status" value="1"/>
</dbReference>
<feature type="compositionally biased region" description="Polar residues" evidence="10">
    <location>
        <begin position="12"/>
        <end position="22"/>
    </location>
</feature>
<feature type="region of interest" description="Disordered" evidence="10">
    <location>
        <begin position="1"/>
        <end position="55"/>
    </location>
</feature>
<dbReference type="Proteomes" id="UP001194580">
    <property type="component" value="Unassembled WGS sequence"/>
</dbReference>
<dbReference type="InterPro" id="IPR050636">
    <property type="entry name" value="C2H2-ZF_domain-containing"/>
</dbReference>
<feature type="region of interest" description="Disordered" evidence="10">
    <location>
        <begin position="296"/>
        <end position="349"/>
    </location>
</feature>
<reference evidence="12" key="1">
    <citation type="journal article" date="2020" name="Fungal Divers.">
        <title>Resolving the Mortierellaceae phylogeny through synthesis of multi-gene phylogenetics and phylogenomics.</title>
        <authorList>
            <person name="Vandepol N."/>
            <person name="Liber J."/>
            <person name="Desiro A."/>
            <person name="Na H."/>
            <person name="Kennedy M."/>
            <person name="Barry K."/>
            <person name="Grigoriev I.V."/>
            <person name="Miller A.N."/>
            <person name="O'Donnell K."/>
            <person name="Stajich J.E."/>
            <person name="Bonito G."/>
        </authorList>
    </citation>
    <scope>NUCLEOTIDE SEQUENCE</scope>
    <source>
        <strain evidence="12">NRRL 28262</strain>
    </source>
</reference>
<gene>
    <name evidence="12" type="ORF">BGZ95_006969</name>
</gene>
<evidence type="ECO:0000256" key="10">
    <source>
        <dbReference type="SAM" id="MobiDB-lite"/>
    </source>
</evidence>
<evidence type="ECO:0000256" key="3">
    <source>
        <dbReference type="ARBA" id="ARBA00022737"/>
    </source>
</evidence>
<keyword evidence="4 9" id="KW-0863">Zinc-finger</keyword>
<dbReference type="GO" id="GO:0005634">
    <property type="term" value="C:nucleus"/>
    <property type="evidence" value="ECO:0007669"/>
    <property type="project" value="UniProtKB-SubCell"/>
</dbReference>
<sequence>MLQIPAARSHEMSSSPSLNNARFSPYPNSPSPQPQALFPLNTTLTGTPIPGSPSSQHLDAAQFRVLMNEATNRIKALAEVEYVPMPQPTPLTTNSIELMYPSPATLANTHNVPRVYLRRSHSVESLVAESVWSTNAEQIGQLDSTQLLYQQQQHLQHIEQQQQHNQQHQQFDYPMPSAMTTMPTGDINQLNQLGMHMVQMNMGLMNNVYDSMAVLNTRASGTMPMSKGMRNRRPLSACSYTSTASPSFSAPSTTSPSPILHSTTSSSFATPINRKHQSCFPNIKTDITLAGATHSQSTSAFSTTTVPRLQSSSLPKTRPKSLPNKAKSGNNNRDDNTTRAYAKPKGEHKPPINRFVCPLPGCGRTFSRPFNLKSHGMTHETRRPYGCDQCDKTFARIHDRDRHLKGHLIEKAHFCVVCLGRFARQDAVTRHLKLAKEKNPCAVILKEHGASFRDAAAGRVLRSQLGDEMALRRRFQELEEDAKKIKATKSLEKGMLSMHLLTLNSQPPLNIPMQKHQQLQLQTALTPASLSPPTPQLYIAGRTF</sequence>
<keyword evidence="5" id="KW-0862">Zinc</keyword>
<comment type="caution">
    <text evidence="12">The sequence shown here is derived from an EMBL/GenBank/DDBJ whole genome shotgun (WGS) entry which is preliminary data.</text>
</comment>
<dbReference type="Pfam" id="PF00096">
    <property type="entry name" value="zf-C2H2"/>
    <property type="match status" value="1"/>
</dbReference>
<proteinExistence type="predicted"/>
<dbReference type="PANTHER" id="PTHR47772">
    <property type="entry name" value="ZINC FINGER PROTEIN 200"/>
    <property type="match status" value="1"/>
</dbReference>
<keyword evidence="6" id="KW-0805">Transcription regulation</keyword>
<dbReference type="InterPro" id="IPR036236">
    <property type="entry name" value="Znf_C2H2_sf"/>
</dbReference>
<name>A0AAD4DFN4_9FUNG</name>
<keyword evidence="3" id="KW-0677">Repeat</keyword>
<comment type="subcellular location">
    <subcellularLocation>
        <location evidence="1">Nucleus</location>
    </subcellularLocation>
</comment>
<feature type="region of interest" description="Disordered" evidence="10">
    <location>
        <begin position="223"/>
        <end position="268"/>
    </location>
</feature>
<dbReference type="PROSITE" id="PS50157">
    <property type="entry name" value="ZINC_FINGER_C2H2_2"/>
    <property type="match status" value="2"/>
</dbReference>
<evidence type="ECO:0000313" key="13">
    <source>
        <dbReference type="Proteomes" id="UP001194580"/>
    </source>
</evidence>
<evidence type="ECO:0000256" key="9">
    <source>
        <dbReference type="PROSITE-ProRule" id="PRU00042"/>
    </source>
</evidence>
<evidence type="ECO:0000256" key="6">
    <source>
        <dbReference type="ARBA" id="ARBA00023015"/>
    </source>
</evidence>
<evidence type="ECO:0000256" key="8">
    <source>
        <dbReference type="ARBA" id="ARBA00023242"/>
    </source>
</evidence>
<dbReference type="GO" id="GO:0008270">
    <property type="term" value="F:zinc ion binding"/>
    <property type="evidence" value="ECO:0007669"/>
    <property type="project" value="UniProtKB-KW"/>
</dbReference>
<feature type="domain" description="C2H2-type" evidence="11">
    <location>
        <begin position="355"/>
        <end position="384"/>
    </location>
</feature>
<accession>A0AAD4DFN4</accession>
<dbReference type="EMBL" id="JAAAIL010000332">
    <property type="protein sequence ID" value="KAG0276846.1"/>
    <property type="molecule type" value="Genomic_DNA"/>
</dbReference>
<feature type="compositionally biased region" description="Polar residues" evidence="10">
    <location>
        <begin position="296"/>
        <end position="315"/>
    </location>
</feature>
<evidence type="ECO:0000256" key="4">
    <source>
        <dbReference type="ARBA" id="ARBA00022771"/>
    </source>
</evidence>
<dbReference type="SMART" id="SM00355">
    <property type="entry name" value="ZnF_C2H2"/>
    <property type="match status" value="3"/>
</dbReference>
<organism evidence="12 13">
    <name type="scientific">Linnemannia exigua</name>
    <dbReference type="NCBI Taxonomy" id="604196"/>
    <lineage>
        <taxon>Eukaryota</taxon>
        <taxon>Fungi</taxon>
        <taxon>Fungi incertae sedis</taxon>
        <taxon>Mucoromycota</taxon>
        <taxon>Mortierellomycotina</taxon>
        <taxon>Mortierellomycetes</taxon>
        <taxon>Mortierellales</taxon>
        <taxon>Mortierellaceae</taxon>
        <taxon>Linnemannia</taxon>
    </lineage>
</organism>
<feature type="compositionally biased region" description="Low complexity" evidence="10">
    <location>
        <begin position="239"/>
        <end position="258"/>
    </location>
</feature>
<evidence type="ECO:0000259" key="11">
    <source>
        <dbReference type="PROSITE" id="PS50157"/>
    </source>
</evidence>
<evidence type="ECO:0000256" key="7">
    <source>
        <dbReference type="ARBA" id="ARBA00023163"/>
    </source>
</evidence>
<evidence type="ECO:0000256" key="5">
    <source>
        <dbReference type="ARBA" id="ARBA00022833"/>
    </source>
</evidence>
<evidence type="ECO:0000256" key="2">
    <source>
        <dbReference type="ARBA" id="ARBA00022723"/>
    </source>
</evidence>
<dbReference type="InterPro" id="IPR013087">
    <property type="entry name" value="Znf_C2H2_type"/>
</dbReference>
<dbReference type="AlphaFoldDB" id="A0AAD4DFN4"/>
<keyword evidence="2" id="KW-0479">Metal-binding</keyword>
<evidence type="ECO:0000256" key="1">
    <source>
        <dbReference type="ARBA" id="ARBA00004123"/>
    </source>
</evidence>
<keyword evidence="13" id="KW-1185">Reference proteome</keyword>
<dbReference type="Gene3D" id="3.30.160.60">
    <property type="entry name" value="Classic Zinc Finger"/>
    <property type="match status" value="2"/>
</dbReference>
<keyword evidence="8" id="KW-0539">Nucleus</keyword>
<dbReference type="SUPFAM" id="SSF57667">
    <property type="entry name" value="beta-beta-alpha zinc fingers"/>
    <property type="match status" value="1"/>
</dbReference>
<protein>
    <recommendedName>
        <fullName evidence="11">C2H2-type domain-containing protein</fullName>
    </recommendedName>
</protein>
<keyword evidence="7" id="KW-0804">Transcription</keyword>
<dbReference type="PROSITE" id="PS00028">
    <property type="entry name" value="ZINC_FINGER_C2H2_1"/>
    <property type="match status" value="2"/>
</dbReference>